<gene>
    <name evidence="5" type="primary">pcaG</name>
    <name evidence="5" type="ORF">DOO78_22265</name>
</gene>
<dbReference type="PANTHER" id="PTHR33711">
    <property type="entry name" value="DIOXYGENASE, PUTATIVE (AFU_ORTHOLOGUE AFUA_2G02910)-RELATED"/>
    <property type="match status" value="1"/>
</dbReference>
<evidence type="ECO:0000259" key="4">
    <source>
        <dbReference type="Pfam" id="PF00775"/>
    </source>
</evidence>
<dbReference type="InterPro" id="IPR050770">
    <property type="entry name" value="Intradiol_RC_Dioxygenase"/>
</dbReference>
<evidence type="ECO:0000256" key="1">
    <source>
        <dbReference type="ARBA" id="ARBA00007825"/>
    </source>
</evidence>
<dbReference type="RefSeq" id="WP_111472088.1">
    <property type="nucleotide sequence ID" value="NZ_QLIX01000025.1"/>
</dbReference>
<comment type="caution">
    <text evidence="5">The sequence shown here is derived from an EMBL/GenBank/DDBJ whole genome shotgun (WGS) entry which is preliminary data.</text>
</comment>
<keyword evidence="3 5" id="KW-0560">Oxidoreductase</keyword>
<reference evidence="6" key="1">
    <citation type="submission" date="2018-06" db="EMBL/GenBank/DDBJ databases">
        <authorList>
            <person name="Khan S.A."/>
        </authorList>
    </citation>
    <scope>NUCLEOTIDE SEQUENCE [LARGE SCALE GENOMIC DNA]</scope>
    <source>
        <strain evidence="6">DB-1506</strain>
    </source>
</reference>
<name>A0A327M0X9_9PROT</name>
<dbReference type="EMBL" id="QLIX01000025">
    <property type="protein sequence ID" value="RAI56206.1"/>
    <property type="molecule type" value="Genomic_DNA"/>
</dbReference>
<dbReference type="PANTHER" id="PTHR33711:SF9">
    <property type="entry name" value="PROTOCATECHUATE 3,4-DIOXYGENASE ALPHA CHAIN"/>
    <property type="match status" value="1"/>
</dbReference>
<dbReference type="InterPro" id="IPR015889">
    <property type="entry name" value="Intradiol_dOase_core"/>
</dbReference>
<feature type="domain" description="Intradiol ring-cleavage dioxygenases" evidence="4">
    <location>
        <begin position="31"/>
        <end position="149"/>
    </location>
</feature>
<dbReference type="GO" id="GO:0008199">
    <property type="term" value="F:ferric iron binding"/>
    <property type="evidence" value="ECO:0007669"/>
    <property type="project" value="InterPro"/>
</dbReference>
<dbReference type="SUPFAM" id="SSF49482">
    <property type="entry name" value="Aromatic compound dioxygenase"/>
    <property type="match status" value="1"/>
</dbReference>
<keyword evidence="6" id="KW-1185">Reference proteome</keyword>
<evidence type="ECO:0000313" key="6">
    <source>
        <dbReference type="Proteomes" id="UP000249065"/>
    </source>
</evidence>
<comment type="similarity">
    <text evidence="1">Belongs to the intradiol ring-cleavage dioxygenase family.</text>
</comment>
<sequence length="173" mass="18505">MPAATASQTIGPYWHLIEHAEWADLTRFGAEGERITVTGRVTDGEGAPVSDAAVEIWQSSPPADGHFPGYGRAATDAEGRFRFTTLKPQAEPGLGNQTQAPHLSVVLLARGLMTALRTRLYFEGEALNETDPLLSAIADPAERATLIARPAGPGGWTLDIRLQGEGETVFLEV</sequence>
<dbReference type="InterPro" id="IPR012786">
    <property type="entry name" value="Protocat_dOase_a"/>
</dbReference>
<dbReference type="InterPro" id="IPR000627">
    <property type="entry name" value="Intradiol_dOase_C"/>
</dbReference>
<protein>
    <submittedName>
        <fullName evidence="5">Protocatechuate 3,4-dioxygenase subunit alpha</fullName>
        <ecNumber evidence="5">1.13.11.3</ecNumber>
    </submittedName>
</protein>
<dbReference type="Proteomes" id="UP000249065">
    <property type="component" value="Unassembled WGS sequence"/>
</dbReference>
<dbReference type="GO" id="GO:0018578">
    <property type="term" value="F:protocatechuate 3,4-dioxygenase activity"/>
    <property type="evidence" value="ECO:0007669"/>
    <property type="project" value="UniProtKB-EC"/>
</dbReference>
<proteinExistence type="inferred from homology"/>
<dbReference type="Gene3D" id="2.60.130.10">
    <property type="entry name" value="Aromatic compound dioxygenase"/>
    <property type="match status" value="1"/>
</dbReference>
<dbReference type="Pfam" id="PF00775">
    <property type="entry name" value="Dioxygenase_C"/>
    <property type="match status" value="1"/>
</dbReference>
<keyword evidence="2 5" id="KW-0223">Dioxygenase</keyword>
<organism evidence="5 6">
    <name type="scientific">Roseicella frigidaeris</name>
    <dbReference type="NCBI Taxonomy" id="2230885"/>
    <lineage>
        <taxon>Bacteria</taxon>
        <taxon>Pseudomonadati</taxon>
        <taxon>Pseudomonadota</taxon>
        <taxon>Alphaproteobacteria</taxon>
        <taxon>Acetobacterales</taxon>
        <taxon>Roseomonadaceae</taxon>
        <taxon>Roseicella</taxon>
    </lineage>
</organism>
<evidence type="ECO:0000313" key="5">
    <source>
        <dbReference type="EMBL" id="RAI56206.1"/>
    </source>
</evidence>
<evidence type="ECO:0000256" key="3">
    <source>
        <dbReference type="ARBA" id="ARBA00023002"/>
    </source>
</evidence>
<accession>A0A327M0X9</accession>
<dbReference type="NCBIfam" id="TIGR02423">
    <property type="entry name" value="protocat_alph"/>
    <property type="match status" value="1"/>
</dbReference>
<evidence type="ECO:0000256" key="2">
    <source>
        <dbReference type="ARBA" id="ARBA00022964"/>
    </source>
</evidence>
<dbReference type="AlphaFoldDB" id="A0A327M0X9"/>
<dbReference type="EC" id="1.13.11.3" evidence="5"/>
<dbReference type="OrthoDB" id="9805815at2"/>